<dbReference type="OrthoDB" id="10029326at2759"/>
<dbReference type="PANTHER" id="PTHR47356:SF2">
    <property type="entry name" value="FAD-BINDING DOMAIN-CONTAINING PROTEIN-RELATED"/>
    <property type="match status" value="1"/>
</dbReference>
<reference evidence="7 8" key="1">
    <citation type="journal article" date="2018" name="Front. Microbiol.">
        <title>Genome-Wide Analysis of Corynespora cassiicola Leaf Fall Disease Putative Effectors.</title>
        <authorList>
            <person name="Lopez D."/>
            <person name="Ribeiro S."/>
            <person name="Label P."/>
            <person name="Fumanal B."/>
            <person name="Venisse J.S."/>
            <person name="Kohler A."/>
            <person name="de Oliveira R.R."/>
            <person name="Labutti K."/>
            <person name="Lipzen A."/>
            <person name="Lail K."/>
            <person name="Bauer D."/>
            <person name="Ohm R.A."/>
            <person name="Barry K.W."/>
            <person name="Spatafora J."/>
            <person name="Grigoriev I.V."/>
            <person name="Martin F.M."/>
            <person name="Pujade-Renaud V."/>
        </authorList>
    </citation>
    <scope>NUCLEOTIDE SEQUENCE [LARGE SCALE GENOMIC DNA]</scope>
    <source>
        <strain evidence="7 8">Philippines</strain>
    </source>
</reference>
<evidence type="ECO:0000313" key="7">
    <source>
        <dbReference type="EMBL" id="PSN75601.1"/>
    </source>
</evidence>
<dbReference type="InterPro" id="IPR002938">
    <property type="entry name" value="FAD-bd"/>
</dbReference>
<name>A0A2T2PD57_CORCC</name>
<organism evidence="7 8">
    <name type="scientific">Corynespora cassiicola Philippines</name>
    <dbReference type="NCBI Taxonomy" id="1448308"/>
    <lineage>
        <taxon>Eukaryota</taxon>
        <taxon>Fungi</taxon>
        <taxon>Dikarya</taxon>
        <taxon>Ascomycota</taxon>
        <taxon>Pezizomycotina</taxon>
        <taxon>Dothideomycetes</taxon>
        <taxon>Pleosporomycetidae</taxon>
        <taxon>Pleosporales</taxon>
        <taxon>Corynesporascaceae</taxon>
        <taxon>Corynespora</taxon>
    </lineage>
</organism>
<feature type="transmembrane region" description="Helical" evidence="5">
    <location>
        <begin position="757"/>
        <end position="782"/>
    </location>
</feature>
<evidence type="ECO:0000256" key="5">
    <source>
        <dbReference type="SAM" id="Phobius"/>
    </source>
</evidence>
<feature type="transmembrane region" description="Helical" evidence="5">
    <location>
        <begin position="727"/>
        <end position="745"/>
    </location>
</feature>
<accession>A0A2T2PD57</accession>
<dbReference type="InterPro" id="IPR050562">
    <property type="entry name" value="FAD_mOase_fung"/>
</dbReference>
<evidence type="ECO:0000256" key="2">
    <source>
        <dbReference type="ARBA" id="ARBA00022630"/>
    </source>
</evidence>
<sequence>MAPSDFKVIIAGGSIAGLTMANMLDKLGIDFVVLEAWHEIAPQVGASIGLLPNGLRVLDQLGLYPALRSLIEHPIRTGISRGPDGRVIVKTERVDKYMGNRHGYDTIFVDRQMVIEKLYNHLQRKQKVLLSKKVVSVRHEGAKVKVTTKDGSEFVGDILVGADGVHSTVREEMWRLADQLEPGLIPASERTALAAHTTYDCIFGISIMKDFSPFSNLSTWYKGSSLLVLSGPKNRVYWFMFKNVGKKLEKLPHYTKEDEERLAKEHENDMVTENLTFGQIYAAKISSVLTPLPEYVFKRWHFKRIMTIGDAAHKFEPISGQGGNSAIETAAVLVNNLMRSLEAHPEGLSEADCEEVFSETQKKRSPRAWELVKTANGQQTFEAMETPFLEIFAKYVFKHLPVDSRFAPWTKSLEGGHRLDMLSVPKRRRYVPFPDELATKPFESPNLIRLAIGALFLLIFNVSQKALNIHPSIFSPTFVDHDLKTNFTGVSAVDELLSLLVWAFSRGVAGETTNQTVQCLYFMIALIPVALIWTIEGYRNGNRTSIIALPALFSAAYQMLGIGKIAPLYYLISIYTSSQILYTRTTGRAVPVSVARSLLPALCLGYILPTILMFSRYEDASTHQNFTAFWQPSPIYVSVLTYAISSILARIDPKDSYDELFQLKDVTPLRVSYGVAFAITALSHIYSLIYITSNASLSIAEVFFNMPSPDSMLHGAHSIFNFFKWDMTLYFASTALWSLYSIFELRRTGYVTTFQALRAALVAVVAQVVVGPAAAYIGVWAWREEAIVKVTPLSQHADVDDAM</sequence>
<proteinExistence type="inferred from homology"/>
<keyword evidence="8" id="KW-1185">Reference proteome</keyword>
<evidence type="ECO:0000256" key="3">
    <source>
        <dbReference type="ARBA" id="ARBA00022827"/>
    </source>
</evidence>
<feature type="domain" description="FAD-binding" evidence="6">
    <location>
        <begin position="6"/>
        <end position="351"/>
    </location>
</feature>
<dbReference type="PRINTS" id="PR00420">
    <property type="entry name" value="RNGMNOXGNASE"/>
</dbReference>
<evidence type="ECO:0000256" key="1">
    <source>
        <dbReference type="ARBA" id="ARBA00007992"/>
    </source>
</evidence>
<comment type="similarity">
    <text evidence="1">Belongs to the paxM FAD-dependent monooxygenase family.</text>
</comment>
<feature type="transmembrane region" description="Helical" evidence="5">
    <location>
        <begin position="517"/>
        <end position="535"/>
    </location>
</feature>
<feature type="transmembrane region" description="Helical" evidence="5">
    <location>
        <begin position="447"/>
        <end position="467"/>
    </location>
</feature>
<dbReference type="GO" id="GO:0071949">
    <property type="term" value="F:FAD binding"/>
    <property type="evidence" value="ECO:0007669"/>
    <property type="project" value="InterPro"/>
</dbReference>
<dbReference type="Pfam" id="PF01494">
    <property type="entry name" value="FAD_binding_3"/>
    <property type="match status" value="1"/>
</dbReference>
<dbReference type="SUPFAM" id="SSF51905">
    <property type="entry name" value="FAD/NAD(P)-binding domain"/>
    <property type="match status" value="1"/>
</dbReference>
<dbReference type="AlphaFoldDB" id="A0A2T2PD57"/>
<keyword evidence="5" id="KW-0472">Membrane</keyword>
<keyword evidence="2" id="KW-0285">Flavoprotein</keyword>
<dbReference type="InterPro" id="IPR036188">
    <property type="entry name" value="FAD/NAD-bd_sf"/>
</dbReference>
<keyword evidence="3" id="KW-0274">FAD</keyword>
<keyword evidence="4" id="KW-0560">Oxidoreductase</keyword>
<feature type="transmembrane region" description="Helical" evidence="5">
    <location>
        <begin position="634"/>
        <end position="651"/>
    </location>
</feature>
<evidence type="ECO:0000256" key="4">
    <source>
        <dbReference type="ARBA" id="ARBA00023002"/>
    </source>
</evidence>
<evidence type="ECO:0000313" key="8">
    <source>
        <dbReference type="Proteomes" id="UP000240883"/>
    </source>
</evidence>
<keyword evidence="5" id="KW-0812">Transmembrane</keyword>
<feature type="transmembrane region" description="Helical" evidence="5">
    <location>
        <begin position="547"/>
        <end position="572"/>
    </location>
</feature>
<dbReference type="Gene3D" id="3.50.50.60">
    <property type="entry name" value="FAD/NAD(P)-binding domain"/>
    <property type="match status" value="1"/>
</dbReference>
<dbReference type="EMBL" id="KZ678128">
    <property type="protein sequence ID" value="PSN75601.1"/>
    <property type="molecule type" value="Genomic_DNA"/>
</dbReference>
<keyword evidence="5" id="KW-1133">Transmembrane helix</keyword>
<dbReference type="Proteomes" id="UP000240883">
    <property type="component" value="Unassembled WGS sequence"/>
</dbReference>
<dbReference type="GO" id="GO:0004497">
    <property type="term" value="F:monooxygenase activity"/>
    <property type="evidence" value="ECO:0007669"/>
    <property type="project" value="InterPro"/>
</dbReference>
<protein>
    <submittedName>
        <fullName evidence="7">FAD binding domain-containing protein</fullName>
    </submittedName>
</protein>
<feature type="transmembrane region" description="Helical" evidence="5">
    <location>
        <begin position="671"/>
        <end position="691"/>
    </location>
</feature>
<dbReference type="STRING" id="1448308.A0A2T2PD57"/>
<evidence type="ECO:0000259" key="6">
    <source>
        <dbReference type="Pfam" id="PF01494"/>
    </source>
</evidence>
<dbReference type="PANTHER" id="PTHR47356">
    <property type="entry name" value="FAD-DEPENDENT MONOOXYGENASE ASQG-RELATED"/>
    <property type="match status" value="1"/>
</dbReference>
<gene>
    <name evidence="7" type="ORF">BS50DRAFT_606589</name>
</gene>
<feature type="transmembrane region" description="Helical" evidence="5">
    <location>
        <begin position="593"/>
        <end position="614"/>
    </location>
</feature>